<dbReference type="FunFam" id="3.40.309.10:FF:000003">
    <property type="entry name" value="Aldehyde dehydrogenase"/>
    <property type="match status" value="1"/>
</dbReference>
<evidence type="ECO:0000256" key="5">
    <source>
        <dbReference type="PIRSR" id="PIRSR036492-1"/>
    </source>
</evidence>
<dbReference type="AlphaFoldDB" id="Q7MEW1"/>
<dbReference type="CDD" id="cd07133">
    <property type="entry name" value="ALDH_CALDH_CalB"/>
    <property type="match status" value="1"/>
</dbReference>
<keyword evidence="2 4" id="KW-0560">Oxidoreductase</keyword>
<dbReference type="InterPro" id="IPR016163">
    <property type="entry name" value="Ald_DH_C"/>
</dbReference>
<dbReference type="KEGG" id="vvy:VVA0559"/>
<evidence type="ECO:0000256" key="2">
    <source>
        <dbReference type="ARBA" id="ARBA00023002"/>
    </source>
</evidence>
<dbReference type="GO" id="GO:0005737">
    <property type="term" value="C:cytoplasm"/>
    <property type="evidence" value="ECO:0007669"/>
    <property type="project" value="TreeGrafter"/>
</dbReference>
<evidence type="ECO:0000259" key="8">
    <source>
        <dbReference type="Pfam" id="PF00171"/>
    </source>
</evidence>
<organism evidence="9 10">
    <name type="scientific">Vibrio vulnificus (strain YJ016)</name>
    <dbReference type="NCBI Taxonomy" id="196600"/>
    <lineage>
        <taxon>Bacteria</taxon>
        <taxon>Pseudomonadati</taxon>
        <taxon>Pseudomonadota</taxon>
        <taxon>Gammaproteobacteria</taxon>
        <taxon>Vibrionales</taxon>
        <taxon>Vibrionaceae</taxon>
        <taxon>Vibrio</taxon>
    </lineage>
</organism>
<dbReference type="PROSITE" id="PS00687">
    <property type="entry name" value="ALDEHYDE_DEHYDR_GLU"/>
    <property type="match status" value="1"/>
</dbReference>
<protein>
    <recommendedName>
        <fullName evidence="4">Aldehyde dehydrogenase</fullName>
    </recommendedName>
</protein>
<dbReference type="PANTHER" id="PTHR43570:SF20">
    <property type="entry name" value="ALDEHYDE DEHYDROGENASE ALDX-RELATED"/>
    <property type="match status" value="1"/>
</dbReference>
<dbReference type="InterPro" id="IPR012394">
    <property type="entry name" value="Aldehyde_DH_NAD(P)"/>
</dbReference>
<dbReference type="SUPFAM" id="SSF53720">
    <property type="entry name" value="ALDH-like"/>
    <property type="match status" value="1"/>
</dbReference>
<comment type="similarity">
    <text evidence="1 4 7">Belongs to the aldehyde dehydrogenase family.</text>
</comment>
<dbReference type="InterPro" id="IPR016161">
    <property type="entry name" value="Ald_DH/histidinol_DH"/>
</dbReference>
<dbReference type="Gene3D" id="3.40.605.10">
    <property type="entry name" value="Aldehyde Dehydrogenase, Chain A, domain 1"/>
    <property type="match status" value="1"/>
</dbReference>
<dbReference type="Gene3D" id="3.40.309.10">
    <property type="entry name" value="Aldehyde Dehydrogenase, Chain A, domain 2"/>
    <property type="match status" value="1"/>
</dbReference>
<reference evidence="9 10" key="1">
    <citation type="journal article" date="2003" name="Genome Res.">
        <title>Comparative genome analysis of Vibrio vulnificus, a marine pathogen.</title>
        <authorList>
            <person name="Chen C.Y."/>
            <person name="Wu K.M."/>
            <person name="Chang Y.C."/>
            <person name="Chang C.H."/>
            <person name="Tsai H.C."/>
            <person name="Liao T.L."/>
            <person name="Liu Y.M."/>
            <person name="Chen H.J."/>
            <person name="Shen A.B."/>
            <person name="Li J.C."/>
            <person name="Su T.L."/>
            <person name="Shao C.P."/>
            <person name="Lee C.T."/>
            <person name="Hor L.I."/>
            <person name="Tsai S.F."/>
        </authorList>
    </citation>
    <scope>NUCLEOTIDE SEQUENCE [LARGE SCALE GENOMIC DNA]</scope>
    <source>
        <strain evidence="9 10">YJ016</strain>
    </source>
</reference>
<evidence type="ECO:0000256" key="6">
    <source>
        <dbReference type="PROSITE-ProRule" id="PRU10007"/>
    </source>
</evidence>
<name>Q7MEW1_VIBVY</name>
<proteinExistence type="inferred from homology"/>
<gene>
    <name evidence="9" type="ordered locus">VVA0559</name>
</gene>
<dbReference type="PROSITE" id="PS00070">
    <property type="entry name" value="ALDEHYDE_DEHYDR_CYS"/>
    <property type="match status" value="1"/>
</dbReference>
<sequence length="507" mass="57624">MRIVVWSAFIRSRRMELKQRLSQQLKESRDAFLRNPYPTYQKRLENLNKLESLIKAHQAEIIYAIEQDFGTRSISETGLLELFTSIETIRDAKKQLKKWMKPSHRHTSVWFFPAKNRVVPQPLGVVGVIVPWNYPLMLTIGPLVAALAAGNRVMLKMSQNSPHLAQLLVELFEAQFNRDEVAIYADEAEMGPEFSKLKFDHLLFTGSTKTGRAVMQSAANNLVPVTLELGGKSPVILDEKFDVKIALERLLGGKLYNCGQTCIAPDYLFVPQSRLNEVVETTKAIMAKRFRTIQHQDYTSIIDANAFERLTHLLSDAKEKGAKLINCIPNSEPERGSRKLPFYLVTEVESDMAVMQEEIFGPILPIITYQHIDEVFHYIAQRPRPLALYLFSEDKWIQKKFTQETLSGGLCINDVMLHVAQHDLPFGGVGESGMGHYHGREGFNTFSKLKPVMTQSRFALTPLFYSPYSGFAKSILNVMINRKIGNYESAIQQKLTSLLRIIGRDVS</sequence>
<feature type="active site" evidence="5">
    <location>
        <position position="262"/>
    </location>
</feature>
<evidence type="ECO:0000256" key="7">
    <source>
        <dbReference type="RuleBase" id="RU003345"/>
    </source>
</evidence>
<evidence type="ECO:0000313" key="10">
    <source>
        <dbReference type="Proteomes" id="UP000002675"/>
    </source>
</evidence>
<dbReference type="Proteomes" id="UP000002675">
    <property type="component" value="Chromosome II"/>
</dbReference>
<evidence type="ECO:0000256" key="3">
    <source>
        <dbReference type="ARBA" id="ARBA00023027"/>
    </source>
</evidence>
<feature type="active site" evidence="5 6">
    <location>
        <position position="228"/>
    </location>
</feature>
<evidence type="ECO:0000256" key="4">
    <source>
        <dbReference type="PIRNR" id="PIRNR036492"/>
    </source>
</evidence>
<accession>Q7MEW1</accession>
<dbReference type="GO" id="GO:0004029">
    <property type="term" value="F:aldehyde dehydrogenase (NAD+) activity"/>
    <property type="evidence" value="ECO:0007669"/>
    <property type="project" value="TreeGrafter"/>
</dbReference>
<feature type="domain" description="Aldehyde dehydrogenase" evidence="8">
    <location>
        <begin position="26"/>
        <end position="451"/>
    </location>
</feature>
<dbReference type="HOGENOM" id="CLU_005391_3_6_6"/>
<evidence type="ECO:0000313" key="9">
    <source>
        <dbReference type="EMBL" id="BAC96585.1"/>
    </source>
</evidence>
<dbReference type="EMBL" id="BA000038">
    <property type="protein sequence ID" value="BAC96585.1"/>
    <property type="molecule type" value="Genomic_DNA"/>
</dbReference>
<dbReference type="InterPro" id="IPR016160">
    <property type="entry name" value="Ald_DH_CS_CYS"/>
</dbReference>
<dbReference type="InterPro" id="IPR029510">
    <property type="entry name" value="Ald_DH_CS_GLU"/>
</dbReference>
<dbReference type="STRING" id="672.VV93_v1c35620"/>
<dbReference type="eggNOG" id="COG1012">
    <property type="taxonomic scope" value="Bacteria"/>
</dbReference>
<dbReference type="GO" id="GO:0006081">
    <property type="term" value="P:aldehyde metabolic process"/>
    <property type="evidence" value="ECO:0007669"/>
    <property type="project" value="InterPro"/>
</dbReference>
<keyword evidence="3" id="KW-0520">NAD</keyword>
<dbReference type="Pfam" id="PF00171">
    <property type="entry name" value="Aldedh"/>
    <property type="match status" value="1"/>
</dbReference>
<evidence type="ECO:0000256" key="1">
    <source>
        <dbReference type="ARBA" id="ARBA00009986"/>
    </source>
</evidence>
<dbReference type="PIRSF" id="PIRSF036492">
    <property type="entry name" value="ALDH"/>
    <property type="match status" value="1"/>
</dbReference>
<dbReference type="InterPro" id="IPR015590">
    <property type="entry name" value="Aldehyde_DH_dom"/>
</dbReference>
<dbReference type="PANTHER" id="PTHR43570">
    <property type="entry name" value="ALDEHYDE DEHYDROGENASE"/>
    <property type="match status" value="1"/>
</dbReference>
<dbReference type="InterPro" id="IPR016162">
    <property type="entry name" value="Ald_DH_N"/>
</dbReference>